<feature type="zinc finger region" description="C3H1-type" evidence="11">
    <location>
        <begin position="485"/>
        <end position="508"/>
    </location>
</feature>
<dbReference type="CDD" id="cd02440">
    <property type="entry name" value="AdoMet_MTases"/>
    <property type="match status" value="1"/>
</dbReference>
<feature type="domain" description="C3H1-type" evidence="14">
    <location>
        <begin position="363"/>
        <end position="390"/>
    </location>
</feature>
<dbReference type="GO" id="GO:0031124">
    <property type="term" value="P:mRNA 3'-end processing"/>
    <property type="evidence" value="ECO:0007669"/>
    <property type="project" value="UniProtKB-UniRule"/>
</dbReference>
<dbReference type="InterPro" id="IPR029063">
    <property type="entry name" value="SAM-dependent_MTases_sf"/>
</dbReference>
<evidence type="ECO:0000256" key="9">
    <source>
        <dbReference type="ARBA" id="ARBA00023242"/>
    </source>
</evidence>
<evidence type="ECO:0000256" key="3">
    <source>
        <dbReference type="ARBA" id="ARBA00022664"/>
    </source>
</evidence>
<dbReference type="GO" id="GO:0003723">
    <property type="term" value="F:RNA binding"/>
    <property type="evidence" value="ECO:0007669"/>
    <property type="project" value="UniProtKB-UniRule"/>
</dbReference>
<feature type="domain" description="C3H1-type" evidence="14">
    <location>
        <begin position="427"/>
        <end position="455"/>
    </location>
</feature>
<sequence>MQDTDDHSFSLISEPGIETIYTPTDQGTDEYEFVFDDSRSDCSHQDDASSCCTSLTPSVFDYEHSYGRRFHAYLGGRYPLPNDEGEQCRELVEHLLMEQLMDGRHFLSDIGDEPQRIIDLGTGNGAWAIDVADLYPSTTVIGTDLSPIQCNSTPPNASMFVEDCEDPYWANGHNFDLVHFRGMAGFLLDLDAMVANAHEHIKGGGWIEFQDFDYTVRCDDGTMQKDDPLRVFFETCAQGIRKYGCTNFGRKDVRKSMISAGFLQAQVVTKKVPISCWPKDEGLKDLGILMEANILELIGSMSVKPLIALGMSDEEREEMACVFRAIMPAAVESPASAILNHSATPYSFRFSPFLRQTYQVGLSPDRPVCKAFQSGHCPNGTRCPERHVSDSKTSQPTGGLNSLVCKHWLRGLCKKGEHCEFLHEYNLRKMPECNFFMRNGYCSNGDECLYLHIDPQSRLPPCPHYDMGFCPLGPNCSKKHVRRKLCVFYLAGFCPDGPECKEGAHPKWSKDLEKPTLKSEEKKEDDMRMEFAQDDMDRQRDQPRDRDRDDGGRHQRGGHGGHGGRGKWRGRGGRYRGRGH</sequence>
<evidence type="ECO:0000256" key="11">
    <source>
        <dbReference type="PROSITE-ProRule" id="PRU00723"/>
    </source>
</evidence>
<dbReference type="AlphaFoldDB" id="A0A9P7KWE0"/>
<evidence type="ECO:0000256" key="8">
    <source>
        <dbReference type="ARBA" id="ARBA00022884"/>
    </source>
</evidence>
<dbReference type="SUPFAM" id="SSF90229">
    <property type="entry name" value="CCCH zinc finger"/>
    <property type="match status" value="2"/>
</dbReference>
<organism evidence="15 16">
    <name type="scientific">Fusarium avenaceum</name>
    <dbReference type="NCBI Taxonomy" id="40199"/>
    <lineage>
        <taxon>Eukaryota</taxon>
        <taxon>Fungi</taxon>
        <taxon>Dikarya</taxon>
        <taxon>Ascomycota</taxon>
        <taxon>Pezizomycotina</taxon>
        <taxon>Sordariomycetes</taxon>
        <taxon>Hypocreomycetidae</taxon>
        <taxon>Hypocreales</taxon>
        <taxon>Nectriaceae</taxon>
        <taxon>Fusarium</taxon>
        <taxon>Fusarium tricinctum species complex</taxon>
    </lineage>
</organism>
<dbReference type="PANTHER" id="PTHR23102:SF24">
    <property type="entry name" value="CLEAVAGE AND POLYADENYLATION SPECIFICITY FACTOR SUBUNIT 4"/>
    <property type="match status" value="1"/>
</dbReference>
<dbReference type="PROSITE" id="PS50103">
    <property type="entry name" value="ZF_C3H1"/>
    <property type="match status" value="5"/>
</dbReference>
<keyword evidence="6 11" id="KW-0863">Zinc-finger</keyword>
<feature type="region of interest" description="Disordered" evidence="13">
    <location>
        <begin position="505"/>
        <end position="580"/>
    </location>
</feature>
<evidence type="ECO:0000259" key="14">
    <source>
        <dbReference type="PROSITE" id="PS50103"/>
    </source>
</evidence>
<dbReference type="FunFam" id="4.10.1000.10:FF:000012">
    <property type="entry name" value="cleavage and polyadenylation specificity factor subunit 4"/>
    <property type="match status" value="1"/>
</dbReference>
<evidence type="ECO:0000256" key="5">
    <source>
        <dbReference type="ARBA" id="ARBA00022737"/>
    </source>
</evidence>
<comment type="similarity">
    <text evidence="2 12">Belongs to the CPSF4/YTH1 family.</text>
</comment>
<dbReference type="Gene3D" id="4.10.1000.10">
    <property type="entry name" value="Zinc finger, CCCH-type"/>
    <property type="match status" value="1"/>
</dbReference>
<dbReference type="InterPro" id="IPR036855">
    <property type="entry name" value="Znf_CCCH_sf"/>
</dbReference>
<dbReference type="PANTHER" id="PTHR23102">
    <property type="entry name" value="CLEAVAGE AND POLYADENYLATION SPECIFICITY FACTOR SUBUNIT 4-RELATED"/>
    <property type="match status" value="1"/>
</dbReference>
<dbReference type="Gene3D" id="3.30.1370.210">
    <property type="match status" value="1"/>
</dbReference>
<comment type="subcellular location">
    <subcellularLocation>
        <location evidence="1 12">Nucleus</location>
    </subcellularLocation>
</comment>
<feature type="zinc finger region" description="C3H1-type" evidence="11">
    <location>
        <begin position="427"/>
        <end position="455"/>
    </location>
</feature>
<dbReference type="Proteomes" id="UP000782241">
    <property type="component" value="Unassembled WGS sequence"/>
</dbReference>
<dbReference type="Pfam" id="PF13489">
    <property type="entry name" value="Methyltransf_23"/>
    <property type="match status" value="1"/>
</dbReference>
<feature type="zinc finger region" description="C3H1-type" evidence="11">
    <location>
        <begin position="363"/>
        <end position="390"/>
    </location>
</feature>
<feature type="domain" description="C3H1-type" evidence="14">
    <location>
        <begin position="399"/>
        <end position="426"/>
    </location>
</feature>
<keyword evidence="3 12" id="KW-0507">mRNA processing</keyword>
<evidence type="ECO:0000256" key="4">
    <source>
        <dbReference type="ARBA" id="ARBA00022723"/>
    </source>
</evidence>
<keyword evidence="4 11" id="KW-0479">Metal-binding</keyword>
<comment type="caution">
    <text evidence="15">The sequence shown here is derived from an EMBL/GenBank/DDBJ whole genome shotgun (WGS) entry which is preliminary data.</text>
</comment>
<feature type="domain" description="C3H1-type" evidence="14">
    <location>
        <begin position="456"/>
        <end position="483"/>
    </location>
</feature>
<keyword evidence="7 11" id="KW-0862">Zinc</keyword>
<keyword evidence="9 12" id="KW-0539">Nucleus</keyword>
<proteinExistence type="inferred from homology"/>
<evidence type="ECO:0000256" key="2">
    <source>
        <dbReference type="ARBA" id="ARBA00008907"/>
    </source>
</evidence>
<dbReference type="GO" id="GO:0005634">
    <property type="term" value="C:nucleus"/>
    <property type="evidence" value="ECO:0007669"/>
    <property type="project" value="UniProtKB-SubCell"/>
</dbReference>
<comment type="function">
    <text evidence="10 12">Component of the cleavage factor I (CF I) involved in pre-mRNA 3'-end processing.</text>
</comment>
<keyword evidence="16" id="KW-1185">Reference proteome</keyword>
<dbReference type="Gene3D" id="3.40.50.150">
    <property type="entry name" value="Vaccinia Virus protein VP39"/>
    <property type="match status" value="1"/>
</dbReference>
<evidence type="ECO:0000256" key="13">
    <source>
        <dbReference type="SAM" id="MobiDB-lite"/>
    </source>
</evidence>
<feature type="domain" description="C3H1-type" evidence="14">
    <location>
        <begin position="485"/>
        <end position="508"/>
    </location>
</feature>
<dbReference type="SMART" id="SM00356">
    <property type="entry name" value="ZnF_C3H1"/>
    <property type="match status" value="5"/>
</dbReference>
<keyword evidence="8 12" id="KW-0694">RNA-binding</keyword>
<dbReference type="Pfam" id="PF00642">
    <property type="entry name" value="zf-CCCH"/>
    <property type="match status" value="2"/>
</dbReference>
<name>A0A9P7KWE0_9HYPO</name>
<dbReference type="GO" id="GO:0008270">
    <property type="term" value="F:zinc ion binding"/>
    <property type="evidence" value="ECO:0007669"/>
    <property type="project" value="UniProtKB-KW"/>
</dbReference>
<dbReference type="EMBL" id="JAGPUO010000003">
    <property type="protein sequence ID" value="KAG5663720.1"/>
    <property type="molecule type" value="Genomic_DNA"/>
</dbReference>
<evidence type="ECO:0000256" key="6">
    <source>
        <dbReference type="ARBA" id="ARBA00022771"/>
    </source>
</evidence>
<evidence type="ECO:0000256" key="1">
    <source>
        <dbReference type="ARBA" id="ARBA00004123"/>
    </source>
</evidence>
<feature type="compositionally biased region" description="Basic residues" evidence="13">
    <location>
        <begin position="554"/>
        <end position="580"/>
    </location>
</feature>
<evidence type="ECO:0000256" key="10">
    <source>
        <dbReference type="ARBA" id="ARBA00024826"/>
    </source>
</evidence>
<evidence type="ECO:0000256" key="12">
    <source>
        <dbReference type="RuleBase" id="RU369008"/>
    </source>
</evidence>
<evidence type="ECO:0000313" key="16">
    <source>
        <dbReference type="Proteomes" id="UP000782241"/>
    </source>
</evidence>
<feature type="region of interest" description="Disordered" evidence="13">
    <location>
        <begin position="1"/>
        <end position="24"/>
    </location>
</feature>
<dbReference type="SUPFAM" id="SSF53335">
    <property type="entry name" value="S-adenosyl-L-methionine-dependent methyltransferases"/>
    <property type="match status" value="1"/>
</dbReference>
<evidence type="ECO:0000313" key="15">
    <source>
        <dbReference type="EMBL" id="KAG5663720.1"/>
    </source>
</evidence>
<dbReference type="InterPro" id="IPR000571">
    <property type="entry name" value="Znf_CCCH"/>
</dbReference>
<accession>A0A9P7KWE0</accession>
<dbReference type="InterPro" id="IPR045348">
    <property type="entry name" value="CPSF4/Yth1"/>
</dbReference>
<feature type="zinc finger region" description="C3H1-type" evidence="11">
    <location>
        <begin position="399"/>
        <end position="426"/>
    </location>
</feature>
<protein>
    <recommendedName>
        <fullName evidence="12">mRNA 3'-end-processing protein</fullName>
    </recommendedName>
</protein>
<feature type="zinc finger region" description="C3H1-type" evidence="11">
    <location>
        <begin position="456"/>
        <end position="483"/>
    </location>
</feature>
<feature type="compositionally biased region" description="Basic and acidic residues" evidence="13">
    <location>
        <begin position="505"/>
        <end position="553"/>
    </location>
</feature>
<reference evidence="15" key="1">
    <citation type="submission" date="2021-04" db="EMBL/GenBank/DDBJ databases">
        <title>Draft genome of Fusarium avenaceum strain F156N33, isolated from an atmospheric sample in Virginia.</title>
        <authorList>
            <person name="Yang S."/>
            <person name="Vinatzer B.A."/>
            <person name="Coleman J."/>
        </authorList>
    </citation>
    <scope>NUCLEOTIDE SEQUENCE</scope>
    <source>
        <strain evidence="15">F156N33</strain>
    </source>
</reference>
<gene>
    <name evidence="15" type="ORF">KAF25_006305</name>
</gene>
<keyword evidence="5 12" id="KW-0677">Repeat</keyword>
<evidence type="ECO:0000256" key="7">
    <source>
        <dbReference type="ARBA" id="ARBA00022833"/>
    </source>
</evidence>